<feature type="region of interest" description="Disordered" evidence="9">
    <location>
        <begin position="1"/>
        <end position="79"/>
    </location>
</feature>
<proteinExistence type="inferred from homology"/>
<sequence>PRRPGPRGAALGAAGAGGGAPGDRGPAAPRTRRSTEGRRALPAGGVRGVPAAEGQRGGRAQPRGPPEDGRAARLRAAEEPALSSTTFALTGDAAHNQAMVHWSGHNSSVILILTKLYDFNLGSVTESSLWRSTDYGTTYEKLNDKVGLKTVLSYLYVSPTNKRKIMLLSDPEIESSILISSDEGATYQKYRLNFYIQSLLFHPKQEEWILAYSLDQKLYSSMDFGRKWQLMHERVTPNSQVAPAWAFLMFVFSLSDTHYLTCRIQECSETKRSGPFSRSIDVSSLVVQDEYIFIQVTTGGRATYYVSYRREPFAQIKLPKYSLPKDMHIISTDENQVFAAVQEWNQNDTYNLYISDTRGVYFTLALENVKSSRGLEGNIVIDLYEVAGIKGIFLANRKVDDQIKTFITYNKGRDWRLLQAPDTDLRGDPVLCQLPFCSLHLRLQLSENPYTSGSISSKETAPGLLVATGNIGSELSYTDVGVFISSDGGNSWRQIFEEEYNVWFLDWGGALVAMKHTSVPIRHMVSFDEGRSWTKYSFTSTPLFVDGSLVDPGIETQIMTVFGHFSLRSEWQLVKVDYKSLFSRRCTKEDHQTWHLHNQGEPCVMGERKIYKKRKPGVQCSLGRDYSQTVVSEPCVCGQGDFECDYGYERHSNNQCIPAFWFSPSSLSKDCNAGQNYWNSTGYFRMRCWSFAVCVLPLWGMTEQSLAFFEKLLLCVHPNEMELSGMEGIMNPFYQPFLLQGDLQRTNIQLDFGDGIAVSYANFSPVEDGVRHVYKSAGIFQVTAYAENSLGSDTAVLFLHVVCEYFHLPDSLGDNLTESSCSFSPLITLESSISYMFTVEGMNAVTVQVAGGNTLIQDTKEIAVHEYFQSQLLSFSPNLDYYNPDIPEWRQDVGKVIKRALAQVSISTAVLRNGG</sequence>
<dbReference type="Gene3D" id="3.30.60.270">
    <property type="match status" value="1"/>
</dbReference>
<keyword evidence="5" id="KW-0677">Repeat</keyword>
<keyword evidence="12" id="KW-1185">Reference proteome</keyword>
<dbReference type="SUPFAM" id="SSF110296">
    <property type="entry name" value="Oligoxyloglucan reducing end-specific cellobiohydrolase"/>
    <property type="match status" value="1"/>
</dbReference>
<keyword evidence="6" id="KW-1133">Transmembrane helix</keyword>
<dbReference type="InterPro" id="IPR031777">
    <property type="entry name" value="Sortilin_C"/>
</dbReference>
<evidence type="ECO:0000313" key="11">
    <source>
        <dbReference type="Ensembl" id="ENSCUSP00005018440.1"/>
    </source>
</evidence>
<dbReference type="InterPro" id="IPR035986">
    <property type="entry name" value="PKD_dom_sf"/>
</dbReference>
<dbReference type="AlphaFoldDB" id="A0A8C3Y672"/>
<dbReference type="FunFam" id="2.10.70.80:FF:000001">
    <property type="entry name" value="Sortilin-related VPS10 domain-containing receptor 1"/>
    <property type="match status" value="1"/>
</dbReference>
<comment type="similarity">
    <text evidence="2">Belongs to the VPS10-related sortilin family. SORCS subfamily.</text>
</comment>
<evidence type="ECO:0000256" key="5">
    <source>
        <dbReference type="ARBA" id="ARBA00022737"/>
    </source>
</evidence>
<dbReference type="PROSITE" id="PS50093">
    <property type="entry name" value="PKD"/>
    <property type="match status" value="1"/>
</dbReference>
<dbReference type="PANTHER" id="PTHR12106">
    <property type="entry name" value="SORTILIN RELATED"/>
    <property type="match status" value="1"/>
</dbReference>
<dbReference type="InterPro" id="IPR050310">
    <property type="entry name" value="VPS10-sortilin"/>
</dbReference>
<dbReference type="Ensembl" id="ENSCUST00005019127.1">
    <property type="protein sequence ID" value="ENSCUSP00005018440.1"/>
    <property type="gene ID" value="ENSCUSG00005009059.1"/>
</dbReference>
<feature type="compositionally biased region" description="Basic and acidic residues" evidence="9">
    <location>
        <begin position="65"/>
        <end position="78"/>
    </location>
</feature>
<dbReference type="Gene3D" id="2.10.70.80">
    <property type="match status" value="1"/>
</dbReference>
<keyword evidence="7" id="KW-0472">Membrane</keyword>
<keyword evidence="8" id="KW-0325">Glycoprotein</keyword>
<evidence type="ECO:0000313" key="12">
    <source>
        <dbReference type="Proteomes" id="UP000694563"/>
    </source>
</evidence>
<dbReference type="Pfam" id="PF15901">
    <property type="entry name" value="Sortilin_C"/>
    <property type="match status" value="1"/>
</dbReference>
<feature type="compositionally biased region" description="Low complexity" evidence="9">
    <location>
        <begin position="50"/>
        <end position="62"/>
    </location>
</feature>
<dbReference type="InterPro" id="IPR013783">
    <property type="entry name" value="Ig-like_fold"/>
</dbReference>
<dbReference type="Gene3D" id="2.130.10.10">
    <property type="entry name" value="YVTN repeat-like/Quinoprotein amine dehydrogenase"/>
    <property type="match status" value="1"/>
</dbReference>
<evidence type="ECO:0000256" key="9">
    <source>
        <dbReference type="SAM" id="MobiDB-lite"/>
    </source>
</evidence>
<evidence type="ECO:0000256" key="1">
    <source>
        <dbReference type="ARBA" id="ARBA00004479"/>
    </source>
</evidence>
<evidence type="ECO:0000259" key="10">
    <source>
        <dbReference type="PROSITE" id="PS50093"/>
    </source>
</evidence>
<dbReference type="SUPFAM" id="SSF49299">
    <property type="entry name" value="PKD domain"/>
    <property type="match status" value="1"/>
</dbReference>
<dbReference type="SMART" id="SM00602">
    <property type="entry name" value="VPS10"/>
    <property type="match status" value="1"/>
</dbReference>
<reference evidence="11" key="3">
    <citation type="submission" date="2025-09" db="UniProtKB">
        <authorList>
            <consortium name="Ensembl"/>
        </authorList>
    </citation>
    <scope>IDENTIFICATION</scope>
</reference>
<evidence type="ECO:0000256" key="3">
    <source>
        <dbReference type="ARBA" id="ARBA00022692"/>
    </source>
</evidence>
<evidence type="ECO:0000256" key="2">
    <source>
        <dbReference type="ARBA" id="ARBA00010818"/>
    </source>
</evidence>
<name>A0A8C3Y672_CATUS</name>
<dbReference type="InterPro" id="IPR006581">
    <property type="entry name" value="VPS10"/>
</dbReference>
<comment type="subcellular location">
    <subcellularLocation>
        <location evidence="1">Membrane</location>
        <topology evidence="1">Single-pass type I membrane protein</topology>
    </subcellularLocation>
</comment>
<dbReference type="Proteomes" id="UP000694563">
    <property type="component" value="Chromosome 8"/>
</dbReference>
<dbReference type="Pfam" id="PF00801">
    <property type="entry name" value="PKD"/>
    <property type="match status" value="1"/>
</dbReference>
<protein>
    <submittedName>
        <fullName evidence="11">Sortilin related VPS10 domain containing receptor 3</fullName>
    </submittedName>
</protein>
<dbReference type="GO" id="GO:0098839">
    <property type="term" value="C:postsynaptic density membrane"/>
    <property type="evidence" value="ECO:0007669"/>
    <property type="project" value="TreeGrafter"/>
</dbReference>
<dbReference type="InterPro" id="IPR031778">
    <property type="entry name" value="Sortilin_N"/>
</dbReference>
<evidence type="ECO:0000256" key="4">
    <source>
        <dbReference type="ARBA" id="ARBA00022729"/>
    </source>
</evidence>
<reference evidence="11" key="1">
    <citation type="submission" date="2020-10" db="EMBL/GenBank/DDBJ databases">
        <title>Catharus ustulatus (Swainson's thrush) genome, bCatUst1, primary haplotype v2.</title>
        <authorList>
            <person name="Delmore K."/>
            <person name="Vafadar M."/>
            <person name="Formenti G."/>
            <person name="Chow W."/>
            <person name="Pelan S."/>
            <person name="Howe K."/>
            <person name="Rhie A."/>
            <person name="Mountcastle J."/>
            <person name="Haase B."/>
            <person name="Fedrigo O."/>
            <person name="Jarvis E.D."/>
        </authorList>
    </citation>
    <scope>NUCLEOTIDE SEQUENCE [LARGE SCALE GENOMIC DNA]</scope>
</reference>
<dbReference type="InterPro" id="IPR015943">
    <property type="entry name" value="WD40/YVTN_repeat-like_dom_sf"/>
</dbReference>
<feature type="compositionally biased region" description="Low complexity" evidence="9">
    <location>
        <begin position="1"/>
        <end position="13"/>
    </location>
</feature>
<reference evidence="11" key="2">
    <citation type="submission" date="2025-08" db="UniProtKB">
        <authorList>
            <consortium name="Ensembl"/>
        </authorList>
    </citation>
    <scope>IDENTIFICATION</scope>
</reference>
<keyword evidence="4" id="KW-0732">Signal</keyword>
<keyword evidence="3" id="KW-0812">Transmembrane</keyword>
<feature type="domain" description="PKD" evidence="10">
    <location>
        <begin position="751"/>
        <end position="795"/>
    </location>
</feature>
<gene>
    <name evidence="11" type="primary">SORCS3</name>
</gene>
<evidence type="ECO:0000256" key="7">
    <source>
        <dbReference type="ARBA" id="ARBA00023136"/>
    </source>
</evidence>
<dbReference type="Gene3D" id="2.60.40.10">
    <property type="entry name" value="Immunoglobulins"/>
    <property type="match status" value="1"/>
</dbReference>
<dbReference type="InterPro" id="IPR000601">
    <property type="entry name" value="PKD_dom"/>
</dbReference>
<evidence type="ECO:0000256" key="6">
    <source>
        <dbReference type="ARBA" id="ARBA00022989"/>
    </source>
</evidence>
<dbReference type="Pfam" id="PF15902">
    <property type="entry name" value="Sortilin-Vps10"/>
    <property type="match status" value="1"/>
</dbReference>
<dbReference type="PANTHER" id="PTHR12106:SF10">
    <property type="entry name" value="VPS10 DOMAIN-CONTAINING RECEPTOR SORCS3"/>
    <property type="match status" value="1"/>
</dbReference>
<evidence type="ECO:0000256" key="8">
    <source>
        <dbReference type="ARBA" id="ARBA00023180"/>
    </source>
</evidence>
<organism evidence="11 12">
    <name type="scientific">Catharus ustulatus</name>
    <name type="common">Russet-backed thrush</name>
    <name type="synonym">Hylocichla ustulatus</name>
    <dbReference type="NCBI Taxonomy" id="91951"/>
    <lineage>
        <taxon>Eukaryota</taxon>
        <taxon>Metazoa</taxon>
        <taxon>Chordata</taxon>
        <taxon>Craniata</taxon>
        <taxon>Vertebrata</taxon>
        <taxon>Euteleostomi</taxon>
        <taxon>Archelosauria</taxon>
        <taxon>Archosauria</taxon>
        <taxon>Dinosauria</taxon>
        <taxon>Saurischia</taxon>
        <taxon>Theropoda</taxon>
        <taxon>Coelurosauria</taxon>
        <taxon>Aves</taxon>
        <taxon>Neognathae</taxon>
        <taxon>Neoaves</taxon>
        <taxon>Telluraves</taxon>
        <taxon>Australaves</taxon>
        <taxon>Passeriformes</taxon>
        <taxon>Turdidae</taxon>
        <taxon>Catharus</taxon>
    </lineage>
</organism>
<accession>A0A8C3Y672</accession>